<organism evidence="1 2">
    <name type="scientific">Trichomonas vaginalis (strain ATCC PRA-98 / G3)</name>
    <dbReference type="NCBI Taxonomy" id="412133"/>
    <lineage>
        <taxon>Eukaryota</taxon>
        <taxon>Metamonada</taxon>
        <taxon>Parabasalia</taxon>
        <taxon>Trichomonadida</taxon>
        <taxon>Trichomonadidae</taxon>
        <taxon>Trichomonas</taxon>
    </lineage>
</organism>
<dbReference type="Proteomes" id="UP000001542">
    <property type="component" value="Unassembled WGS sequence"/>
</dbReference>
<proteinExistence type="predicted"/>
<protein>
    <submittedName>
        <fullName evidence="1">Uncharacterized protein</fullName>
    </submittedName>
</protein>
<dbReference type="AlphaFoldDB" id="A2F1N1"/>
<keyword evidence="2" id="KW-1185">Reference proteome</keyword>
<dbReference type="EMBL" id="DS113575">
    <property type="protein sequence ID" value="EAY01196.1"/>
    <property type="molecule type" value="Genomic_DNA"/>
</dbReference>
<dbReference type="VEuPathDB" id="TrichDB:TVAG_412250"/>
<dbReference type="InParanoid" id="A2F1N1"/>
<dbReference type="RefSeq" id="XP_001314032.1">
    <property type="nucleotide sequence ID" value="XM_001314026.1"/>
</dbReference>
<dbReference type="KEGG" id="tva:4759021"/>
<reference evidence="1" key="2">
    <citation type="journal article" date="2007" name="Science">
        <title>Draft genome sequence of the sexually transmitted pathogen Trichomonas vaginalis.</title>
        <authorList>
            <person name="Carlton J.M."/>
            <person name="Hirt R.P."/>
            <person name="Silva J.C."/>
            <person name="Delcher A.L."/>
            <person name="Schatz M."/>
            <person name="Zhao Q."/>
            <person name="Wortman J.R."/>
            <person name="Bidwell S.L."/>
            <person name="Alsmark U.C.M."/>
            <person name="Besteiro S."/>
            <person name="Sicheritz-Ponten T."/>
            <person name="Noel C.J."/>
            <person name="Dacks J.B."/>
            <person name="Foster P.G."/>
            <person name="Simillion C."/>
            <person name="Van de Peer Y."/>
            <person name="Miranda-Saavedra D."/>
            <person name="Barton G.J."/>
            <person name="Westrop G.D."/>
            <person name="Mueller S."/>
            <person name="Dessi D."/>
            <person name="Fiori P.L."/>
            <person name="Ren Q."/>
            <person name="Paulsen I."/>
            <person name="Zhang H."/>
            <person name="Bastida-Corcuera F.D."/>
            <person name="Simoes-Barbosa A."/>
            <person name="Brown M.T."/>
            <person name="Hayes R.D."/>
            <person name="Mukherjee M."/>
            <person name="Okumura C.Y."/>
            <person name="Schneider R."/>
            <person name="Smith A.J."/>
            <person name="Vanacova S."/>
            <person name="Villalvazo M."/>
            <person name="Haas B.J."/>
            <person name="Pertea M."/>
            <person name="Feldblyum T.V."/>
            <person name="Utterback T.R."/>
            <person name="Shu C.L."/>
            <person name="Osoegawa K."/>
            <person name="de Jong P.J."/>
            <person name="Hrdy I."/>
            <person name="Horvathova L."/>
            <person name="Zubacova Z."/>
            <person name="Dolezal P."/>
            <person name="Malik S.B."/>
            <person name="Logsdon J.M. Jr."/>
            <person name="Henze K."/>
            <person name="Gupta A."/>
            <person name="Wang C.C."/>
            <person name="Dunne R.L."/>
            <person name="Upcroft J.A."/>
            <person name="Upcroft P."/>
            <person name="White O."/>
            <person name="Salzberg S.L."/>
            <person name="Tang P."/>
            <person name="Chiu C.-H."/>
            <person name="Lee Y.-S."/>
            <person name="Embley T.M."/>
            <person name="Coombs G.H."/>
            <person name="Mottram J.C."/>
            <person name="Tachezy J."/>
            <person name="Fraser-Liggett C.M."/>
            <person name="Johnson P.J."/>
        </authorList>
    </citation>
    <scope>NUCLEOTIDE SEQUENCE [LARGE SCALE GENOMIC DNA]</scope>
    <source>
        <strain evidence="1">G3</strain>
    </source>
</reference>
<gene>
    <name evidence="1" type="ORF">TVAG_412250</name>
</gene>
<reference evidence="1" key="1">
    <citation type="submission" date="2006-10" db="EMBL/GenBank/DDBJ databases">
        <authorList>
            <person name="Amadeo P."/>
            <person name="Zhao Q."/>
            <person name="Wortman J."/>
            <person name="Fraser-Liggett C."/>
            <person name="Carlton J."/>
        </authorList>
    </citation>
    <scope>NUCLEOTIDE SEQUENCE</scope>
    <source>
        <strain evidence="1">G3</strain>
    </source>
</reference>
<evidence type="ECO:0000313" key="2">
    <source>
        <dbReference type="Proteomes" id="UP000001542"/>
    </source>
</evidence>
<sequence length="154" mass="17708">MSFLLTLVTFGQSYKSNNEQVMKNIQLHHVSTQNYNQWIPLEIDSDFNYAAYLDDGMTCKSPGQKITFRGEEYICNQNQVLSNMQVVSLRSAMYNINTELKKFILIKKIASLEYRNINGILEIGKAQKINANTIHLIIASRPFKDQDETVQNPL</sequence>
<dbReference type="VEuPathDB" id="TrichDB:TVAGG3_0761090"/>
<evidence type="ECO:0000313" key="1">
    <source>
        <dbReference type="EMBL" id="EAY01196.1"/>
    </source>
</evidence>
<accession>A2F1N1</accession>
<dbReference type="SMR" id="A2F1N1"/>
<name>A2F1N1_TRIV3</name>